<evidence type="ECO:0000313" key="3">
    <source>
        <dbReference type="EMBL" id="KAJ8866632.1"/>
    </source>
</evidence>
<dbReference type="EMBL" id="JARBHB010000016">
    <property type="protein sequence ID" value="KAJ8866632.1"/>
    <property type="molecule type" value="Genomic_DNA"/>
</dbReference>
<dbReference type="Proteomes" id="UP001159363">
    <property type="component" value="Chromosome 15"/>
</dbReference>
<sequence>MFRIFGNNYWPNFWLVLPLLACDETTNTLYVRQSQTAHKSRRGRWIFEGAARRRRKLGSCDRPGAANKTARRHTQIVFPPTTRSSGMAGESAARPREDRCFKTLGSSRVKISPSARLRRVSLRAVVWAYALLVVKRMNSPDICPSPSAFFTPPFSHGTTLAERLACSPPTMAIRVQSPAESHRIFACGNHAGRCRWLAGFLVDLPFPPPFHSDAAPYSPQSPSSLWLANSPPPPRQGDPSSIPGGFAPAFSHVGIVPGPCRLPGGFSRGTPRSPALAFQHRSVSFRAVFRDDGHLRVPAGKSVTRMVTAIGYRVRAALGSHDPPNSVLSKILKTVRRSSNSLRPYLDCPRERSLVLSLSRRRHYDVRENALWSSQFVGERERAKEREHEHGCQRGCESERRVYIVVHSPSRALSSELGQQRGLSVTSRVSERVPSRRIGTRPKSRPNVFTHSCFSPSILLLRVLCTCAFKREVTFAPLSSSSQWLRDHEGPTAVERLLAASPPRLTPDQTVPTRSADGNPPYLASRSLSPVEADVLHEDRGHADLSKEGGGEGGVVPDMAARVQPRSSRLKASGGGGKGHWTQPSKCSVSSDSRGVGVGMCILQMPMSSELWADLPWRSRLARCRSVVREALDSNPGQDLGLRDMIISVTVSECRCDWTQAGGTSECVECRGARGPLMRVARHKSFCHLPRHFFGKCQGNAWNARDAAHSPISTTARTPVLLLSVLEITIVLLAHTTPDTALYFTAFIIVRSSTNGKPS</sequence>
<gene>
    <name evidence="3" type="ORF">PR048_032492</name>
</gene>
<evidence type="ECO:0000313" key="4">
    <source>
        <dbReference type="Proteomes" id="UP001159363"/>
    </source>
</evidence>
<feature type="region of interest" description="Disordered" evidence="1">
    <location>
        <begin position="499"/>
        <end position="524"/>
    </location>
</feature>
<feature type="region of interest" description="Disordered" evidence="1">
    <location>
        <begin position="567"/>
        <end position="589"/>
    </location>
</feature>
<protein>
    <submittedName>
        <fullName evidence="3">Uncharacterized protein</fullName>
    </submittedName>
</protein>
<feature type="chain" id="PRO_5045789301" evidence="2">
    <location>
        <begin position="29"/>
        <end position="759"/>
    </location>
</feature>
<organism evidence="3 4">
    <name type="scientific">Dryococelus australis</name>
    <dbReference type="NCBI Taxonomy" id="614101"/>
    <lineage>
        <taxon>Eukaryota</taxon>
        <taxon>Metazoa</taxon>
        <taxon>Ecdysozoa</taxon>
        <taxon>Arthropoda</taxon>
        <taxon>Hexapoda</taxon>
        <taxon>Insecta</taxon>
        <taxon>Pterygota</taxon>
        <taxon>Neoptera</taxon>
        <taxon>Polyneoptera</taxon>
        <taxon>Phasmatodea</taxon>
        <taxon>Verophasmatodea</taxon>
        <taxon>Anareolatae</taxon>
        <taxon>Phasmatidae</taxon>
        <taxon>Eurycanthinae</taxon>
        <taxon>Dryococelus</taxon>
    </lineage>
</organism>
<accession>A0ABQ9G2C6</accession>
<feature type="signal peptide" evidence="2">
    <location>
        <begin position="1"/>
        <end position="28"/>
    </location>
</feature>
<keyword evidence="4" id="KW-1185">Reference proteome</keyword>
<evidence type="ECO:0000256" key="1">
    <source>
        <dbReference type="SAM" id="MobiDB-lite"/>
    </source>
</evidence>
<proteinExistence type="predicted"/>
<keyword evidence="2" id="KW-0732">Signal</keyword>
<comment type="caution">
    <text evidence="3">The sequence shown here is derived from an EMBL/GenBank/DDBJ whole genome shotgun (WGS) entry which is preliminary data.</text>
</comment>
<feature type="region of interest" description="Disordered" evidence="1">
    <location>
        <begin position="222"/>
        <end position="243"/>
    </location>
</feature>
<reference evidence="3 4" key="1">
    <citation type="submission" date="2023-02" db="EMBL/GenBank/DDBJ databases">
        <title>LHISI_Scaffold_Assembly.</title>
        <authorList>
            <person name="Stuart O.P."/>
            <person name="Cleave R."/>
            <person name="Magrath M.J.L."/>
            <person name="Mikheyev A.S."/>
        </authorList>
    </citation>
    <scope>NUCLEOTIDE SEQUENCE [LARGE SCALE GENOMIC DNA]</scope>
    <source>
        <strain evidence="3">Daus_M_001</strain>
        <tissue evidence="3">Leg muscle</tissue>
    </source>
</reference>
<evidence type="ECO:0000256" key="2">
    <source>
        <dbReference type="SAM" id="SignalP"/>
    </source>
</evidence>
<name>A0ABQ9G2C6_9NEOP</name>